<accession>A0A2G4R4V7</accession>
<dbReference type="SMART" id="SM00450">
    <property type="entry name" value="RHOD"/>
    <property type="match status" value="1"/>
</dbReference>
<dbReference type="EMBL" id="VJYU01000001">
    <property type="protein sequence ID" value="MBS4240227.1"/>
    <property type="molecule type" value="Genomic_DNA"/>
</dbReference>
<keyword evidence="5" id="KW-1185">Reference proteome</keyword>
<dbReference type="AlphaFoldDB" id="A0A2G4R4V7"/>
<dbReference type="SUPFAM" id="SSF52821">
    <property type="entry name" value="Rhodanese/Cell cycle control phosphatase"/>
    <property type="match status" value="1"/>
</dbReference>
<reference evidence="2" key="3">
    <citation type="submission" date="2019-07" db="EMBL/GenBank/DDBJ databases">
        <authorList>
            <person name="Miller W.G."/>
        </authorList>
    </citation>
    <scope>NUCLEOTIDE SEQUENCE</scope>
    <source>
        <strain evidence="2">52/13</strain>
    </source>
</reference>
<reference evidence="4" key="2">
    <citation type="submission" date="2015-06" db="EMBL/GenBank/DDBJ databases">
        <authorList>
            <person name="Parisi A."/>
            <person name="Chiara M."/>
            <person name="Florio D."/>
            <person name="Miccolupo A."/>
            <person name="Manzari C."/>
            <person name="Mion D."/>
            <person name="Caruso M."/>
            <person name="D'erchia A.M."/>
            <person name="Zanoni R."/>
        </authorList>
    </citation>
    <scope>NUCLEOTIDE SEQUENCE [LARGE SCALE GENOMIC DNA]</scope>
    <source>
        <strain evidence="4">73/13</strain>
    </source>
</reference>
<sequence length="109" mass="12413">MIEHINPAIWNENLSSYQIFDVRTPSEWQEDGIINNAKCVALFDNKGLLNANFIEEFKAKYQENDKTLAFICRSGHRSEIAARMVLDELELKGVNLAGGILAYKKEPIK</sequence>
<dbReference type="Proteomes" id="UP000811399">
    <property type="component" value="Unassembled WGS sequence"/>
</dbReference>
<reference evidence="3" key="1">
    <citation type="submission" date="2015-06" db="EMBL/GenBank/DDBJ databases">
        <authorList>
            <person name="Hoefler B.C."/>
            <person name="Straight P.D."/>
        </authorList>
    </citation>
    <scope>NUCLEOTIDE SEQUENCE [LARGE SCALE GENOMIC DNA]</scope>
    <source>
        <strain evidence="3">73/13</strain>
    </source>
</reference>
<dbReference type="Pfam" id="PF00581">
    <property type="entry name" value="Rhodanese"/>
    <property type="match status" value="1"/>
</dbReference>
<protein>
    <submittedName>
        <fullName evidence="2 3">Rhodanese</fullName>
    </submittedName>
</protein>
<evidence type="ECO:0000259" key="1">
    <source>
        <dbReference type="PROSITE" id="PS50206"/>
    </source>
</evidence>
<dbReference type="RefSeq" id="WP_099461134.1">
    <property type="nucleotide sequence ID" value="NZ_LDWY01000026.1"/>
</dbReference>
<dbReference type="OrthoDB" id="5471138at2"/>
<evidence type="ECO:0000313" key="4">
    <source>
        <dbReference type="Proteomes" id="UP000237472"/>
    </source>
</evidence>
<dbReference type="InterPro" id="IPR001763">
    <property type="entry name" value="Rhodanese-like_dom"/>
</dbReference>
<feature type="domain" description="Rhodanese" evidence="1">
    <location>
        <begin position="13"/>
        <end position="109"/>
    </location>
</feature>
<reference evidence="2 5" key="4">
    <citation type="journal article" date="2021" name="Syst. Appl. Microbiol.">
        <title>nCampylobacter vulpis sp. nov. isolated from wild red foxes.</title>
        <authorList>
            <person name="Parisi A."/>
            <person name="Chiara M."/>
            <person name="Caffara M."/>
            <person name="Mion D."/>
            <person name="Miller W.G."/>
            <person name="Caruso M."/>
            <person name="Manzari C."/>
            <person name="Florio D."/>
            <person name="Capozzi L."/>
            <person name="D'Erchia A.M."/>
            <person name="Manzulli V."/>
            <person name="Zanoni R.G."/>
        </authorList>
    </citation>
    <scope>NUCLEOTIDE SEQUENCE [LARGE SCALE GENOMIC DNA]</scope>
    <source>
        <strain evidence="2 5">52/13</strain>
    </source>
</reference>
<dbReference type="InterPro" id="IPR036873">
    <property type="entry name" value="Rhodanese-like_dom_sf"/>
</dbReference>
<dbReference type="Gene3D" id="3.40.250.10">
    <property type="entry name" value="Rhodanese-like domain"/>
    <property type="match status" value="1"/>
</dbReference>
<dbReference type="EMBL" id="LDWY01000026">
    <property type="protein sequence ID" value="PHY91589.1"/>
    <property type="molecule type" value="Genomic_DNA"/>
</dbReference>
<organism evidence="3 4">
    <name type="scientific">Campylobacter vulpis</name>
    <dbReference type="NCBI Taxonomy" id="1655500"/>
    <lineage>
        <taxon>Bacteria</taxon>
        <taxon>Pseudomonadati</taxon>
        <taxon>Campylobacterota</taxon>
        <taxon>Epsilonproteobacteria</taxon>
        <taxon>Campylobacterales</taxon>
        <taxon>Campylobacteraceae</taxon>
        <taxon>Campylobacter</taxon>
    </lineage>
</organism>
<evidence type="ECO:0000313" key="2">
    <source>
        <dbReference type="EMBL" id="MBS4240227.1"/>
    </source>
</evidence>
<comment type="caution">
    <text evidence="3">The sequence shown here is derived from an EMBL/GenBank/DDBJ whole genome shotgun (WGS) entry which is preliminary data.</text>
</comment>
<proteinExistence type="predicted"/>
<dbReference type="CDD" id="cd00158">
    <property type="entry name" value="RHOD"/>
    <property type="match status" value="1"/>
</dbReference>
<dbReference type="PROSITE" id="PS50206">
    <property type="entry name" value="RHODANESE_3"/>
    <property type="match status" value="1"/>
</dbReference>
<evidence type="ECO:0000313" key="3">
    <source>
        <dbReference type="EMBL" id="PHY91589.1"/>
    </source>
</evidence>
<name>A0A2G4R4V7_9BACT</name>
<gene>
    <name evidence="3" type="ORF">AA994_02220</name>
    <name evidence="2" type="ORF">CVU5213_00510</name>
</gene>
<dbReference type="Proteomes" id="UP000237472">
    <property type="component" value="Unassembled WGS sequence"/>
</dbReference>
<evidence type="ECO:0000313" key="5">
    <source>
        <dbReference type="Proteomes" id="UP000811399"/>
    </source>
</evidence>